<accession>A0A5D2HLF6</accession>
<dbReference type="EMBL" id="CM017688">
    <property type="protein sequence ID" value="TYH30963.1"/>
    <property type="molecule type" value="Genomic_DNA"/>
</dbReference>
<protein>
    <submittedName>
        <fullName evidence="1">Uncharacterized protein</fullName>
    </submittedName>
</protein>
<name>A0A5D2HLF6_GOSDA</name>
<sequence length="124" mass="14357">MFLLCLIAQNEATKHVYCFLLLKLQVSINQRFHFVFSCVGPIRTSNLWRTCFATLQSRKTCAIDSSSSPQSGHNASNLNFWNFRELRVGIKLFVILHRLILILLRTFNKFSSVLSILYFHFPAS</sequence>
<dbReference type="Proteomes" id="UP000323506">
    <property type="component" value="Chromosome A01"/>
</dbReference>
<dbReference type="AlphaFoldDB" id="A0A5D2HLF6"/>
<evidence type="ECO:0000313" key="1">
    <source>
        <dbReference type="EMBL" id="TYH30963.1"/>
    </source>
</evidence>
<gene>
    <name evidence="1" type="ORF">ES288_A01G137200v1</name>
</gene>
<keyword evidence="2" id="KW-1185">Reference proteome</keyword>
<proteinExistence type="predicted"/>
<reference evidence="1 2" key="1">
    <citation type="submission" date="2019-06" db="EMBL/GenBank/DDBJ databases">
        <title>WGS assembly of Gossypium darwinii.</title>
        <authorList>
            <person name="Chen Z.J."/>
            <person name="Sreedasyam A."/>
            <person name="Ando A."/>
            <person name="Song Q."/>
            <person name="De L."/>
            <person name="Hulse-Kemp A."/>
            <person name="Ding M."/>
            <person name="Ye W."/>
            <person name="Kirkbride R."/>
            <person name="Jenkins J."/>
            <person name="Plott C."/>
            <person name="Lovell J."/>
            <person name="Lin Y.-M."/>
            <person name="Vaughn R."/>
            <person name="Liu B."/>
            <person name="Li W."/>
            <person name="Simpson S."/>
            <person name="Scheffler B."/>
            <person name="Saski C."/>
            <person name="Grover C."/>
            <person name="Hu G."/>
            <person name="Conover J."/>
            <person name="Carlson J."/>
            <person name="Shu S."/>
            <person name="Boston L."/>
            <person name="Williams M."/>
            <person name="Peterson D."/>
            <person name="Mcgee K."/>
            <person name="Jones D."/>
            <person name="Wendel J."/>
            <person name="Stelly D."/>
            <person name="Grimwood J."/>
            <person name="Schmutz J."/>
        </authorList>
    </citation>
    <scope>NUCLEOTIDE SEQUENCE [LARGE SCALE GENOMIC DNA]</scope>
    <source>
        <strain evidence="1">1808015.09</strain>
    </source>
</reference>
<evidence type="ECO:0000313" key="2">
    <source>
        <dbReference type="Proteomes" id="UP000323506"/>
    </source>
</evidence>
<organism evidence="1 2">
    <name type="scientific">Gossypium darwinii</name>
    <name type="common">Darwin's cotton</name>
    <name type="synonym">Gossypium barbadense var. darwinii</name>
    <dbReference type="NCBI Taxonomy" id="34276"/>
    <lineage>
        <taxon>Eukaryota</taxon>
        <taxon>Viridiplantae</taxon>
        <taxon>Streptophyta</taxon>
        <taxon>Embryophyta</taxon>
        <taxon>Tracheophyta</taxon>
        <taxon>Spermatophyta</taxon>
        <taxon>Magnoliopsida</taxon>
        <taxon>eudicotyledons</taxon>
        <taxon>Gunneridae</taxon>
        <taxon>Pentapetalae</taxon>
        <taxon>rosids</taxon>
        <taxon>malvids</taxon>
        <taxon>Malvales</taxon>
        <taxon>Malvaceae</taxon>
        <taxon>Malvoideae</taxon>
        <taxon>Gossypium</taxon>
    </lineage>
</organism>